<evidence type="ECO:0000256" key="3">
    <source>
        <dbReference type="ARBA" id="ARBA00022448"/>
    </source>
</evidence>
<evidence type="ECO:0000313" key="13">
    <source>
        <dbReference type="Proteomes" id="UP000306102"/>
    </source>
</evidence>
<dbReference type="GO" id="GO:1990246">
    <property type="term" value="C:uniplex complex"/>
    <property type="evidence" value="ECO:0007669"/>
    <property type="project" value="TreeGrafter"/>
</dbReference>
<organism evidence="12 13">
    <name type="scientific">Camellia sinensis var. sinensis</name>
    <name type="common">China tea</name>
    <dbReference type="NCBI Taxonomy" id="542762"/>
    <lineage>
        <taxon>Eukaryota</taxon>
        <taxon>Viridiplantae</taxon>
        <taxon>Streptophyta</taxon>
        <taxon>Embryophyta</taxon>
        <taxon>Tracheophyta</taxon>
        <taxon>Spermatophyta</taxon>
        <taxon>Magnoliopsida</taxon>
        <taxon>eudicotyledons</taxon>
        <taxon>Gunneridae</taxon>
        <taxon>Pentapetalae</taxon>
        <taxon>asterids</taxon>
        <taxon>Ericales</taxon>
        <taxon>Theaceae</taxon>
        <taxon>Camellia</taxon>
    </lineage>
</organism>
<evidence type="ECO:0000259" key="11">
    <source>
        <dbReference type="Pfam" id="PF04678"/>
    </source>
</evidence>
<comment type="caution">
    <text evidence="12">The sequence shown here is derived from an EMBL/GenBank/DDBJ whole genome shotgun (WGS) entry which is preliminary data.</text>
</comment>
<keyword evidence="4" id="KW-0109">Calcium transport</keyword>
<dbReference type="STRING" id="542762.A0A4S4D0Z9"/>
<keyword evidence="13" id="KW-1185">Reference proteome</keyword>
<evidence type="ECO:0000256" key="5">
    <source>
        <dbReference type="ARBA" id="ARBA00022692"/>
    </source>
</evidence>
<evidence type="ECO:0000313" key="12">
    <source>
        <dbReference type="EMBL" id="THF95879.1"/>
    </source>
</evidence>
<evidence type="ECO:0000256" key="4">
    <source>
        <dbReference type="ARBA" id="ARBA00022568"/>
    </source>
</evidence>
<keyword evidence="3" id="KW-0813">Transport</keyword>
<evidence type="ECO:0000256" key="7">
    <source>
        <dbReference type="ARBA" id="ARBA00022989"/>
    </source>
</evidence>
<evidence type="ECO:0000256" key="8">
    <source>
        <dbReference type="ARBA" id="ARBA00023065"/>
    </source>
</evidence>
<dbReference type="Pfam" id="PF04678">
    <property type="entry name" value="MCU"/>
    <property type="match status" value="1"/>
</dbReference>
<dbReference type="InterPro" id="IPR006769">
    <property type="entry name" value="MCU_C"/>
</dbReference>
<keyword evidence="5 10" id="KW-0812">Transmembrane</keyword>
<evidence type="ECO:0000256" key="2">
    <source>
        <dbReference type="ARBA" id="ARBA00005653"/>
    </source>
</evidence>
<reference evidence="12 13" key="1">
    <citation type="journal article" date="2018" name="Proc. Natl. Acad. Sci. U.S.A.">
        <title>Draft genome sequence of Camellia sinensis var. sinensis provides insights into the evolution of the tea genome and tea quality.</title>
        <authorList>
            <person name="Wei C."/>
            <person name="Yang H."/>
            <person name="Wang S."/>
            <person name="Zhao J."/>
            <person name="Liu C."/>
            <person name="Gao L."/>
            <person name="Xia E."/>
            <person name="Lu Y."/>
            <person name="Tai Y."/>
            <person name="She G."/>
            <person name="Sun J."/>
            <person name="Cao H."/>
            <person name="Tong W."/>
            <person name="Gao Q."/>
            <person name="Li Y."/>
            <person name="Deng W."/>
            <person name="Jiang X."/>
            <person name="Wang W."/>
            <person name="Chen Q."/>
            <person name="Zhang S."/>
            <person name="Li H."/>
            <person name="Wu J."/>
            <person name="Wang P."/>
            <person name="Li P."/>
            <person name="Shi C."/>
            <person name="Zheng F."/>
            <person name="Jian J."/>
            <person name="Huang B."/>
            <person name="Shan D."/>
            <person name="Shi M."/>
            <person name="Fang C."/>
            <person name="Yue Y."/>
            <person name="Li F."/>
            <person name="Li D."/>
            <person name="Wei S."/>
            <person name="Han B."/>
            <person name="Jiang C."/>
            <person name="Yin Y."/>
            <person name="Xia T."/>
            <person name="Zhang Z."/>
            <person name="Bennetzen J.L."/>
            <person name="Zhao S."/>
            <person name="Wan X."/>
        </authorList>
    </citation>
    <scope>NUCLEOTIDE SEQUENCE [LARGE SCALE GENOMIC DNA]</scope>
    <source>
        <strain evidence="13">cv. Shuchazao</strain>
        <tissue evidence="12">Leaf</tissue>
    </source>
</reference>
<dbReference type="PANTHER" id="PTHR13462">
    <property type="entry name" value="CALCIUM UNIPORTER PROTEIN, MITOCHONDRIAL"/>
    <property type="match status" value="1"/>
</dbReference>
<feature type="domain" description="Calcium uniporter protein C-terminal" evidence="11">
    <location>
        <begin position="172"/>
        <end position="330"/>
    </location>
</feature>
<sequence>MALRRALANRLLNKNRDSSPLLTLEHSPISSPSLHKTPNAFKTNFHREFLTSPDSADSGFFRRFLQRRAINQAAKFPDFLSIPFGDELREKLGSINLTGDRLRLEGLSSPVPSQSAPFGSIDRTSISVRDAKKILKASQLEKVRSKLRQMAMNSISYSEYVKICVDVCANREQGVEFAKRLDESGDVIVLGQIVFLRPDQVAKSMEKVISQSVAIPNDPRRQELEQMEKQKSVIDQKAQQLVQVELYCGLGFIVLQTLVFMRLTFWEFSWDVMEPICFFVTSLHFALAYAFFLRTSTEPSFEGYFQRRIKAKQKNLMKIHNFDIEKYNQLCKAFYPNYGQFQALDRARGAVFGAVHGSY</sequence>
<keyword evidence="9 10" id="KW-0472">Membrane</keyword>
<evidence type="ECO:0000256" key="1">
    <source>
        <dbReference type="ARBA" id="ARBA00004141"/>
    </source>
</evidence>
<name>A0A4S4D0Z9_CAMSN</name>
<dbReference type="InterPro" id="IPR039055">
    <property type="entry name" value="MCU_fam"/>
</dbReference>
<keyword evidence="7 10" id="KW-1133">Transmembrane helix</keyword>
<protein>
    <recommendedName>
        <fullName evidence="11">Calcium uniporter protein C-terminal domain-containing protein</fullName>
    </recommendedName>
</protein>
<evidence type="ECO:0000256" key="6">
    <source>
        <dbReference type="ARBA" id="ARBA00022837"/>
    </source>
</evidence>
<gene>
    <name evidence="12" type="ORF">TEA_024387</name>
</gene>
<dbReference type="AlphaFoldDB" id="A0A4S4D0Z9"/>
<accession>A0A4S4D0Z9</accession>
<dbReference type="SMR" id="A0A4S4D0Z9"/>
<evidence type="ECO:0000256" key="9">
    <source>
        <dbReference type="ARBA" id="ARBA00023136"/>
    </source>
</evidence>
<proteinExistence type="inferred from homology"/>
<comment type="similarity">
    <text evidence="2">Belongs to the MCU (TC 1.A.77) family.</text>
</comment>
<dbReference type="GO" id="GO:0005262">
    <property type="term" value="F:calcium channel activity"/>
    <property type="evidence" value="ECO:0007669"/>
    <property type="project" value="TreeGrafter"/>
</dbReference>
<keyword evidence="8" id="KW-0406">Ion transport</keyword>
<dbReference type="GO" id="GO:0051560">
    <property type="term" value="P:mitochondrial calcium ion homeostasis"/>
    <property type="evidence" value="ECO:0007669"/>
    <property type="project" value="InterPro"/>
</dbReference>
<feature type="transmembrane region" description="Helical" evidence="10">
    <location>
        <begin position="272"/>
        <end position="292"/>
    </location>
</feature>
<evidence type="ECO:0000256" key="10">
    <source>
        <dbReference type="SAM" id="Phobius"/>
    </source>
</evidence>
<dbReference type="Proteomes" id="UP000306102">
    <property type="component" value="Unassembled WGS sequence"/>
</dbReference>
<dbReference type="PANTHER" id="PTHR13462:SF17">
    <property type="entry name" value="CALCIUM UNIPORTER PROTEIN 4, MITOCHONDRIAL"/>
    <property type="match status" value="1"/>
</dbReference>
<feature type="transmembrane region" description="Helical" evidence="10">
    <location>
        <begin position="246"/>
        <end position="266"/>
    </location>
</feature>
<dbReference type="GO" id="GO:0036444">
    <property type="term" value="P:calcium import into the mitochondrion"/>
    <property type="evidence" value="ECO:0007669"/>
    <property type="project" value="TreeGrafter"/>
</dbReference>
<comment type="subcellular location">
    <subcellularLocation>
        <location evidence="1">Membrane</location>
        <topology evidence="1">Multi-pass membrane protein</topology>
    </subcellularLocation>
</comment>
<dbReference type="GO" id="GO:0015292">
    <property type="term" value="F:uniporter activity"/>
    <property type="evidence" value="ECO:0007669"/>
    <property type="project" value="TreeGrafter"/>
</dbReference>
<keyword evidence="6" id="KW-0106">Calcium</keyword>
<dbReference type="EMBL" id="SDRB02013121">
    <property type="protein sequence ID" value="THF95879.1"/>
    <property type="molecule type" value="Genomic_DNA"/>
</dbReference>